<dbReference type="Gene3D" id="1.20.120.1490">
    <property type="match status" value="1"/>
</dbReference>
<feature type="chain" id="PRO_5035250188" evidence="1">
    <location>
        <begin position="20"/>
        <end position="135"/>
    </location>
</feature>
<dbReference type="InterPro" id="IPR012899">
    <property type="entry name" value="LTXXQ"/>
</dbReference>
<dbReference type="Pfam" id="PF07813">
    <property type="entry name" value="LTXXQ"/>
    <property type="match status" value="1"/>
</dbReference>
<dbReference type="Proteomes" id="UP000681356">
    <property type="component" value="Unassembled WGS sequence"/>
</dbReference>
<reference evidence="2" key="1">
    <citation type="submission" date="2021-04" db="EMBL/GenBank/DDBJ databases">
        <authorList>
            <person name="Yoon J."/>
        </authorList>
    </citation>
    <scope>NUCLEOTIDE SEQUENCE</scope>
    <source>
        <strain evidence="2">KMU-90</strain>
    </source>
</reference>
<proteinExistence type="predicted"/>
<evidence type="ECO:0000313" key="3">
    <source>
        <dbReference type="Proteomes" id="UP000681356"/>
    </source>
</evidence>
<feature type="signal peptide" evidence="1">
    <location>
        <begin position="1"/>
        <end position="19"/>
    </location>
</feature>
<dbReference type="GO" id="GO:0042597">
    <property type="term" value="C:periplasmic space"/>
    <property type="evidence" value="ECO:0007669"/>
    <property type="project" value="InterPro"/>
</dbReference>
<protein>
    <submittedName>
        <fullName evidence="2">Spy/CpxP family protein refolding chaperone</fullName>
    </submittedName>
</protein>
<name>A0A8J8B8W4_9RHOB</name>
<keyword evidence="3" id="KW-1185">Reference proteome</keyword>
<sequence>MKHFFLASAFALAASTAFAAMPGELSDPIVAFTPVIAKNADTLELTETQRADLKAWLETMPAQREALQNEAVAARAALRDAIVAGAPAAERQSLADAVGKLETQLVMMRSDCTDHWRAVLTEAQFAKMLELAAGQ</sequence>
<dbReference type="EMBL" id="JAGTUU010000007">
    <property type="protein sequence ID" value="MBS0125927.1"/>
    <property type="molecule type" value="Genomic_DNA"/>
</dbReference>
<gene>
    <name evidence="2" type="ORF">KB874_17720</name>
</gene>
<dbReference type="RefSeq" id="WP_212537889.1">
    <property type="nucleotide sequence ID" value="NZ_JAGTUU010000007.1"/>
</dbReference>
<dbReference type="AlphaFoldDB" id="A0A8J8B8W4"/>
<accession>A0A8J8B8W4</accession>
<keyword evidence="1" id="KW-0732">Signal</keyword>
<evidence type="ECO:0000313" key="2">
    <source>
        <dbReference type="EMBL" id="MBS0125927.1"/>
    </source>
</evidence>
<comment type="caution">
    <text evidence="2">The sequence shown here is derived from an EMBL/GenBank/DDBJ whole genome shotgun (WGS) entry which is preliminary data.</text>
</comment>
<evidence type="ECO:0000256" key="1">
    <source>
        <dbReference type="SAM" id="SignalP"/>
    </source>
</evidence>
<organism evidence="2 3">
    <name type="scientific">Thetidibacter halocola</name>
    <dbReference type="NCBI Taxonomy" id="2827239"/>
    <lineage>
        <taxon>Bacteria</taxon>
        <taxon>Pseudomonadati</taxon>
        <taxon>Pseudomonadota</taxon>
        <taxon>Alphaproteobacteria</taxon>
        <taxon>Rhodobacterales</taxon>
        <taxon>Roseobacteraceae</taxon>
        <taxon>Thetidibacter</taxon>
    </lineage>
</organism>